<feature type="signal peptide" evidence="1">
    <location>
        <begin position="1"/>
        <end position="21"/>
    </location>
</feature>
<protein>
    <submittedName>
        <fullName evidence="2">Uncharacterized protein</fullName>
    </submittedName>
</protein>
<organism evidence="2 3">
    <name type="scientific">Orbilia brochopaga</name>
    <dbReference type="NCBI Taxonomy" id="3140254"/>
    <lineage>
        <taxon>Eukaryota</taxon>
        <taxon>Fungi</taxon>
        <taxon>Dikarya</taxon>
        <taxon>Ascomycota</taxon>
        <taxon>Pezizomycotina</taxon>
        <taxon>Orbiliomycetes</taxon>
        <taxon>Orbiliales</taxon>
        <taxon>Orbiliaceae</taxon>
        <taxon>Orbilia</taxon>
    </lineage>
</organism>
<feature type="chain" id="PRO_5043832998" evidence="1">
    <location>
        <begin position="22"/>
        <end position="262"/>
    </location>
</feature>
<accession>A0AAV9V5U1</accession>
<keyword evidence="3" id="KW-1185">Reference proteome</keyword>
<dbReference type="EMBL" id="JAVHNQ010000002">
    <property type="protein sequence ID" value="KAK6355128.1"/>
    <property type="molecule type" value="Genomic_DNA"/>
</dbReference>
<name>A0AAV9V5U1_9PEZI</name>
<proteinExistence type="predicted"/>
<dbReference type="Proteomes" id="UP001375240">
    <property type="component" value="Unassembled WGS sequence"/>
</dbReference>
<evidence type="ECO:0000313" key="3">
    <source>
        <dbReference type="Proteomes" id="UP001375240"/>
    </source>
</evidence>
<comment type="caution">
    <text evidence="2">The sequence shown here is derived from an EMBL/GenBank/DDBJ whole genome shotgun (WGS) entry which is preliminary data.</text>
</comment>
<keyword evidence="1" id="KW-0732">Signal</keyword>
<gene>
    <name evidence="2" type="ORF">TWF696_004251</name>
</gene>
<evidence type="ECO:0000256" key="1">
    <source>
        <dbReference type="SAM" id="SignalP"/>
    </source>
</evidence>
<reference evidence="2 3" key="1">
    <citation type="submission" date="2019-10" db="EMBL/GenBank/DDBJ databases">
        <authorList>
            <person name="Palmer J.M."/>
        </authorList>
    </citation>
    <scope>NUCLEOTIDE SEQUENCE [LARGE SCALE GENOMIC DNA]</scope>
    <source>
        <strain evidence="2 3">TWF696</strain>
    </source>
</reference>
<dbReference type="AlphaFoldDB" id="A0AAV9V5U1"/>
<sequence>MGKTLVAILACGLYLLHGVDANVLPRTPWPPFGESAPSRGEPKIVETPTGWNRTNIGIDASNPLYNPANLVRGVHNLKHSKRHDFPAPHNEIIVERYFPTPYKEKLWAFYAGDGNIAPELVYGWVTTNGSTCRPFFYSCDGTTYLESCNFTPKQAKVERRRLWELANILMGSQLSENAVDGATFRDPDVQYDTTDLDKYAQMKVSGLDWYAPNLIGYIVNTGTPDYGVAWYYNSPLARNERYMNHFKFKCEDPPADEWVDVP</sequence>
<evidence type="ECO:0000313" key="2">
    <source>
        <dbReference type="EMBL" id="KAK6355128.1"/>
    </source>
</evidence>